<dbReference type="AlphaFoldDB" id="A0A5P2QTP6"/>
<dbReference type="Gene3D" id="3.40.50.2300">
    <property type="match status" value="2"/>
</dbReference>
<dbReference type="SUPFAM" id="SSF53822">
    <property type="entry name" value="Periplasmic binding protein-like I"/>
    <property type="match status" value="1"/>
</dbReference>
<dbReference type="PANTHER" id="PTHR30483">
    <property type="entry name" value="LEUCINE-SPECIFIC-BINDING PROTEIN"/>
    <property type="match status" value="1"/>
</dbReference>
<accession>A0A5P2QTP6</accession>
<dbReference type="PANTHER" id="PTHR30483:SF6">
    <property type="entry name" value="PERIPLASMIC BINDING PROTEIN OF ABC TRANSPORTER FOR NATURAL AMINO ACIDS"/>
    <property type="match status" value="1"/>
</dbReference>
<evidence type="ECO:0000259" key="5">
    <source>
        <dbReference type="Pfam" id="PF13458"/>
    </source>
</evidence>
<comment type="similarity">
    <text evidence="1">Belongs to the leucine-binding protein family.</text>
</comment>
<proteinExistence type="inferred from homology"/>
<feature type="chain" id="PRO_5025019734" evidence="4">
    <location>
        <begin position="25"/>
        <end position="399"/>
    </location>
</feature>
<evidence type="ECO:0000256" key="4">
    <source>
        <dbReference type="SAM" id="SignalP"/>
    </source>
</evidence>
<protein>
    <submittedName>
        <fullName evidence="6">ABC transporter substrate-binding protein</fullName>
    </submittedName>
</protein>
<gene>
    <name evidence="6" type="ORF">FOB51_16425</name>
</gene>
<dbReference type="Proteomes" id="UP000324507">
    <property type="component" value="Chromosome"/>
</dbReference>
<keyword evidence="3" id="KW-0813">Transport</keyword>
<evidence type="ECO:0000256" key="1">
    <source>
        <dbReference type="ARBA" id="ARBA00010062"/>
    </source>
</evidence>
<evidence type="ECO:0000313" key="6">
    <source>
        <dbReference type="EMBL" id="QEU09458.1"/>
    </source>
</evidence>
<reference evidence="6 7" key="1">
    <citation type="submission" date="2019-09" db="EMBL/GenBank/DDBJ databases">
        <title>FDA dAtabase for Regulatory Grade micrObial Sequences (FDA-ARGOS): Supporting development and validation of Infectious Disease Dx tests.</title>
        <authorList>
            <person name="Sciortino C."/>
            <person name="Tallon L."/>
            <person name="Sadzewicz L."/>
            <person name="Vavikolanu K."/>
            <person name="Mehta A."/>
            <person name="Aluvathingal J."/>
            <person name="Nadendla S."/>
            <person name="Nandy P."/>
            <person name="Geyer C."/>
            <person name="Yan Y."/>
            <person name="Sichtig H."/>
        </authorList>
    </citation>
    <scope>NUCLEOTIDE SEQUENCE [LARGE SCALE GENOMIC DNA]</scope>
    <source>
        <strain evidence="6 7">FDAARGOS_643</strain>
    </source>
</reference>
<feature type="domain" description="Leucine-binding protein" evidence="5">
    <location>
        <begin position="32"/>
        <end position="379"/>
    </location>
</feature>
<dbReference type="Pfam" id="PF13458">
    <property type="entry name" value="Peripla_BP_6"/>
    <property type="match status" value="1"/>
</dbReference>
<organism evidence="6 7">
    <name type="scientific">Paracoccus yeei</name>
    <dbReference type="NCBI Taxonomy" id="147645"/>
    <lineage>
        <taxon>Bacteria</taxon>
        <taxon>Pseudomonadati</taxon>
        <taxon>Pseudomonadota</taxon>
        <taxon>Alphaproteobacteria</taxon>
        <taxon>Rhodobacterales</taxon>
        <taxon>Paracoccaceae</taxon>
        <taxon>Paracoccus</taxon>
    </lineage>
</organism>
<sequence length="399" mass="41847">MKTAKRLRLGTALLAGSVAATAMAAAATAEDLKIGAITSFSGSGQSLGPVYRTGWQLAVDAINAEGGFVGRNGVLVTGDTASDPTHGVSELRRLIASEKIEAILGSIVSQEVVPMVPLATEANLVQISAAASTSLTPEYGPLHFSTSPTGVDQMKANVDFAVDQLGLQKLALISDNGGMSKAAVAEIEAYMKERGVAPVIVQEFAFKAEDMTPQLFSMRSAGADGVLIINSIGDDARKFLENRLDIDWMVPVLGSMTMSNYAVGNALALGDEAFENVYSSQFVGMTYCPGDPLGESAFAKMREVAIEKVPDLDRMGGAESLVSAYMMAELLAIGINGAGTTDGKAVAKWFEAAGELQTVAGPVEATDSKHFFPNESSVVVITKPYEKREDGLSQRADCS</sequence>
<evidence type="ECO:0000313" key="7">
    <source>
        <dbReference type="Proteomes" id="UP000324507"/>
    </source>
</evidence>
<dbReference type="InterPro" id="IPR051010">
    <property type="entry name" value="BCAA_transport"/>
</dbReference>
<evidence type="ECO:0000256" key="3">
    <source>
        <dbReference type="ARBA" id="ARBA00022970"/>
    </source>
</evidence>
<dbReference type="EMBL" id="CP044081">
    <property type="protein sequence ID" value="QEU09458.1"/>
    <property type="molecule type" value="Genomic_DNA"/>
</dbReference>
<dbReference type="InterPro" id="IPR028081">
    <property type="entry name" value="Leu-bd"/>
</dbReference>
<dbReference type="RefSeq" id="WP_150351209.1">
    <property type="nucleotide sequence ID" value="NZ_CP038095.1"/>
</dbReference>
<dbReference type="InterPro" id="IPR028082">
    <property type="entry name" value="Peripla_BP_I"/>
</dbReference>
<feature type="signal peptide" evidence="4">
    <location>
        <begin position="1"/>
        <end position="24"/>
    </location>
</feature>
<evidence type="ECO:0000256" key="2">
    <source>
        <dbReference type="ARBA" id="ARBA00022729"/>
    </source>
</evidence>
<keyword evidence="2 4" id="KW-0732">Signal</keyword>
<dbReference type="GO" id="GO:0006865">
    <property type="term" value="P:amino acid transport"/>
    <property type="evidence" value="ECO:0007669"/>
    <property type="project" value="UniProtKB-KW"/>
</dbReference>
<keyword evidence="3" id="KW-0029">Amino-acid transport</keyword>
<name>A0A5P2QTP6_9RHOB</name>